<dbReference type="SMART" id="SM00470">
    <property type="entry name" value="ParB"/>
    <property type="match status" value="1"/>
</dbReference>
<evidence type="ECO:0000256" key="3">
    <source>
        <dbReference type="SAM" id="MobiDB-lite"/>
    </source>
</evidence>
<gene>
    <name evidence="5" type="ORF">GCM10010390_66370</name>
</gene>
<comment type="caution">
    <text evidence="5">The sequence shown here is derived from an EMBL/GenBank/DDBJ whole genome shotgun (WGS) entry which is preliminary data.</text>
</comment>
<dbReference type="InterPro" id="IPR036086">
    <property type="entry name" value="ParB/Sulfiredoxin_sf"/>
</dbReference>
<dbReference type="SUPFAM" id="SSF109709">
    <property type="entry name" value="KorB DNA-binding domain-like"/>
    <property type="match status" value="1"/>
</dbReference>
<feature type="domain" description="ParB-like N-terminal" evidence="4">
    <location>
        <begin position="27"/>
        <end position="134"/>
    </location>
</feature>
<name>A0ABN1DXQ7_9ACTN</name>
<dbReference type="Pfam" id="PF02195">
    <property type="entry name" value="ParB_N"/>
    <property type="match status" value="1"/>
</dbReference>
<dbReference type="InterPro" id="IPR003115">
    <property type="entry name" value="ParB_N"/>
</dbReference>
<dbReference type="Proteomes" id="UP001501576">
    <property type="component" value="Unassembled WGS sequence"/>
</dbReference>
<dbReference type="EMBL" id="BAAABZ010000071">
    <property type="protein sequence ID" value="GAA0554964.1"/>
    <property type="molecule type" value="Genomic_DNA"/>
</dbReference>
<dbReference type="InterPro" id="IPR004437">
    <property type="entry name" value="ParB/RepB/Spo0J"/>
</dbReference>
<dbReference type="Gene3D" id="1.10.10.2830">
    <property type="match status" value="1"/>
</dbReference>
<comment type="similarity">
    <text evidence="1">Belongs to the ParB family.</text>
</comment>
<keyword evidence="2" id="KW-0159">Chromosome partition</keyword>
<feature type="compositionally biased region" description="Polar residues" evidence="3">
    <location>
        <begin position="253"/>
        <end position="265"/>
    </location>
</feature>
<dbReference type="Pfam" id="PF17762">
    <property type="entry name" value="HTH_ParB"/>
    <property type="match status" value="1"/>
</dbReference>
<dbReference type="PANTHER" id="PTHR33375:SF1">
    <property type="entry name" value="CHROMOSOME-PARTITIONING PROTEIN PARB-RELATED"/>
    <property type="match status" value="1"/>
</dbReference>
<evidence type="ECO:0000256" key="1">
    <source>
        <dbReference type="ARBA" id="ARBA00006295"/>
    </source>
</evidence>
<reference evidence="5 6" key="1">
    <citation type="journal article" date="2019" name="Int. J. Syst. Evol. Microbiol.">
        <title>The Global Catalogue of Microorganisms (GCM) 10K type strain sequencing project: providing services to taxonomists for standard genome sequencing and annotation.</title>
        <authorList>
            <consortium name="The Broad Institute Genomics Platform"/>
            <consortium name="The Broad Institute Genome Sequencing Center for Infectious Disease"/>
            <person name="Wu L."/>
            <person name="Ma J."/>
        </authorList>
    </citation>
    <scope>NUCLEOTIDE SEQUENCE [LARGE SCALE GENOMIC DNA]</scope>
    <source>
        <strain evidence="5 6">JCM 5052</strain>
    </source>
</reference>
<dbReference type="Gene3D" id="3.90.1530.30">
    <property type="match status" value="1"/>
</dbReference>
<evidence type="ECO:0000313" key="5">
    <source>
        <dbReference type="EMBL" id="GAA0554964.1"/>
    </source>
</evidence>
<feature type="compositionally biased region" description="Low complexity" evidence="3">
    <location>
        <begin position="292"/>
        <end position="305"/>
    </location>
</feature>
<dbReference type="NCBIfam" id="TIGR00180">
    <property type="entry name" value="parB_part"/>
    <property type="match status" value="1"/>
</dbReference>
<feature type="region of interest" description="Disordered" evidence="3">
    <location>
        <begin position="217"/>
        <end position="305"/>
    </location>
</feature>
<keyword evidence="6" id="KW-1185">Reference proteome</keyword>
<feature type="compositionally biased region" description="Pro residues" evidence="3">
    <location>
        <begin position="236"/>
        <end position="248"/>
    </location>
</feature>
<evidence type="ECO:0000259" key="4">
    <source>
        <dbReference type="SMART" id="SM00470"/>
    </source>
</evidence>
<dbReference type="SUPFAM" id="SSF110849">
    <property type="entry name" value="ParB/Sulfiredoxin"/>
    <property type="match status" value="1"/>
</dbReference>
<dbReference type="RefSeq" id="WP_346160899.1">
    <property type="nucleotide sequence ID" value="NZ_BAAABZ010000071.1"/>
</dbReference>
<evidence type="ECO:0000256" key="2">
    <source>
        <dbReference type="ARBA" id="ARBA00022829"/>
    </source>
</evidence>
<proteinExistence type="inferred from homology"/>
<dbReference type="InterPro" id="IPR050336">
    <property type="entry name" value="Chromosome_partition/occlusion"/>
</dbReference>
<organism evidence="5 6">
    <name type="scientific">Streptomyces mordarskii</name>
    <dbReference type="NCBI Taxonomy" id="1226758"/>
    <lineage>
        <taxon>Bacteria</taxon>
        <taxon>Bacillati</taxon>
        <taxon>Actinomycetota</taxon>
        <taxon>Actinomycetes</taxon>
        <taxon>Kitasatosporales</taxon>
        <taxon>Streptomycetaceae</taxon>
        <taxon>Streptomyces</taxon>
    </lineage>
</organism>
<sequence length="341" mass="37323">MGRRTSLASLAGGQVEDVPGQNDVVLLRIPLTQLVPTRFNPRRNFGTEEQLREFGLILQKRQLQPAVVVSRTAYLKLWPEEAENVGSVPYVIANGERRYRASRAAGLTHLDIVHREEVARSRADFLDAVMSENNDREDLDPIERALGIDTMVKQVGGTQAVADYYDKTKGWVSHQRKLLKLTDELQQLVSTGEMPIRSARDIAGLPQSEQAAAWASEVKQRQAARAAPRQRVKPVEQPPEPEPQPDPVPVQRSVFTAVNSPTPNEVPSPAAADSQPSPPVSSPKPFTAVNGSAAAPAPAVPAEESPVAVVMPWGDRSAVLRILREFMEPAELEQLAKEVLG</sequence>
<dbReference type="PANTHER" id="PTHR33375">
    <property type="entry name" value="CHROMOSOME-PARTITIONING PROTEIN PARB-RELATED"/>
    <property type="match status" value="1"/>
</dbReference>
<dbReference type="InterPro" id="IPR041468">
    <property type="entry name" value="HTH_ParB/Spo0J"/>
</dbReference>
<evidence type="ECO:0000313" key="6">
    <source>
        <dbReference type="Proteomes" id="UP001501576"/>
    </source>
</evidence>
<protein>
    <recommendedName>
        <fullName evidence="4">ParB-like N-terminal domain-containing protein</fullName>
    </recommendedName>
</protein>
<accession>A0ABN1DXQ7</accession>